<reference evidence="3" key="1">
    <citation type="journal article" date="2013" name="Nature">
        <title>Pan genome of the phytoplankton Emiliania underpins its global distribution.</title>
        <authorList>
            <person name="Read B.A."/>
            <person name="Kegel J."/>
            <person name="Klute M.J."/>
            <person name="Kuo A."/>
            <person name="Lefebvre S.C."/>
            <person name="Maumus F."/>
            <person name="Mayer C."/>
            <person name="Miller J."/>
            <person name="Monier A."/>
            <person name="Salamov A."/>
            <person name="Young J."/>
            <person name="Aguilar M."/>
            <person name="Claverie J.M."/>
            <person name="Frickenhaus S."/>
            <person name="Gonzalez K."/>
            <person name="Herman E.K."/>
            <person name="Lin Y.C."/>
            <person name="Napier J."/>
            <person name="Ogata H."/>
            <person name="Sarno A.F."/>
            <person name="Shmutz J."/>
            <person name="Schroeder D."/>
            <person name="de Vargas C."/>
            <person name="Verret F."/>
            <person name="von Dassow P."/>
            <person name="Valentin K."/>
            <person name="Van de Peer Y."/>
            <person name="Wheeler G."/>
            <person name="Dacks J.B."/>
            <person name="Delwiche C.F."/>
            <person name="Dyhrman S.T."/>
            <person name="Glockner G."/>
            <person name="John U."/>
            <person name="Richards T."/>
            <person name="Worden A.Z."/>
            <person name="Zhang X."/>
            <person name="Grigoriev I.V."/>
            <person name="Allen A.E."/>
            <person name="Bidle K."/>
            <person name="Borodovsky M."/>
            <person name="Bowler C."/>
            <person name="Brownlee C."/>
            <person name="Cock J.M."/>
            <person name="Elias M."/>
            <person name="Gladyshev V.N."/>
            <person name="Groth M."/>
            <person name="Guda C."/>
            <person name="Hadaegh A."/>
            <person name="Iglesias-Rodriguez M.D."/>
            <person name="Jenkins J."/>
            <person name="Jones B.M."/>
            <person name="Lawson T."/>
            <person name="Leese F."/>
            <person name="Lindquist E."/>
            <person name="Lobanov A."/>
            <person name="Lomsadze A."/>
            <person name="Malik S.B."/>
            <person name="Marsh M.E."/>
            <person name="Mackinder L."/>
            <person name="Mock T."/>
            <person name="Mueller-Roeber B."/>
            <person name="Pagarete A."/>
            <person name="Parker M."/>
            <person name="Probert I."/>
            <person name="Quesneville H."/>
            <person name="Raines C."/>
            <person name="Rensing S.A."/>
            <person name="Riano-Pachon D.M."/>
            <person name="Richier S."/>
            <person name="Rokitta S."/>
            <person name="Shiraiwa Y."/>
            <person name="Soanes D.M."/>
            <person name="van der Giezen M."/>
            <person name="Wahlund T.M."/>
            <person name="Williams B."/>
            <person name="Wilson W."/>
            <person name="Wolfe G."/>
            <person name="Wurch L.L."/>
        </authorList>
    </citation>
    <scope>NUCLEOTIDE SEQUENCE</scope>
</reference>
<feature type="compositionally biased region" description="Low complexity" evidence="1">
    <location>
        <begin position="57"/>
        <end position="68"/>
    </location>
</feature>
<dbReference type="AlphaFoldDB" id="A0A0D3JHA4"/>
<dbReference type="PaxDb" id="2903-EOD22889"/>
<dbReference type="EnsemblProtists" id="EOD22889">
    <property type="protein sequence ID" value="EOD22889"/>
    <property type="gene ID" value="EMIHUDRAFT_195312"/>
</dbReference>
<evidence type="ECO:0000256" key="1">
    <source>
        <dbReference type="SAM" id="MobiDB-lite"/>
    </source>
</evidence>
<evidence type="ECO:0000313" key="3">
    <source>
        <dbReference type="Proteomes" id="UP000013827"/>
    </source>
</evidence>
<dbReference type="RefSeq" id="XP_005775318.1">
    <property type="nucleotide sequence ID" value="XM_005775261.1"/>
</dbReference>
<protein>
    <submittedName>
        <fullName evidence="2">Uncharacterized protein</fullName>
    </submittedName>
</protein>
<reference evidence="2" key="2">
    <citation type="submission" date="2024-10" db="UniProtKB">
        <authorList>
            <consortium name="EnsemblProtists"/>
        </authorList>
    </citation>
    <scope>IDENTIFICATION</scope>
</reference>
<keyword evidence="3" id="KW-1185">Reference proteome</keyword>
<name>A0A0D3JHA4_EMIH1</name>
<proteinExistence type="predicted"/>
<organism evidence="2 3">
    <name type="scientific">Emiliania huxleyi (strain CCMP1516)</name>
    <dbReference type="NCBI Taxonomy" id="280463"/>
    <lineage>
        <taxon>Eukaryota</taxon>
        <taxon>Haptista</taxon>
        <taxon>Haptophyta</taxon>
        <taxon>Prymnesiophyceae</taxon>
        <taxon>Isochrysidales</taxon>
        <taxon>Noelaerhabdaceae</taxon>
        <taxon>Emiliania</taxon>
    </lineage>
</organism>
<dbReference type="KEGG" id="ehx:EMIHUDRAFT_195312"/>
<sequence length="123" mass="13254">MRLALKPFNIQHLADDWNANRTYLQLSAERRQRGGGGPHKVEVAARLSAEGEGGDVATEAGSRAAASASREKKPRAYPPHTPPARYVSSSCVAPPPSHSRLRVAAPRMLSPLPPFSRYASRAS</sequence>
<dbReference type="GeneID" id="17268436"/>
<dbReference type="HOGENOM" id="CLU_2019549_0_0_1"/>
<accession>A0A0D3JHA4</accession>
<feature type="region of interest" description="Disordered" evidence="1">
    <location>
        <begin position="48"/>
        <end position="123"/>
    </location>
</feature>
<dbReference type="Proteomes" id="UP000013827">
    <property type="component" value="Unassembled WGS sequence"/>
</dbReference>
<evidence type="ECO:0000313" key="2">
    <source>
        <dbReference type="EnsemblProtists" id="EOD22889"/>
    </source>
</evidence>